<dbReference type="AlphaFoldDB" id="A0A9X1Q333"/>
<dbReference type="Proteomes" id="UP001139384">
    <property type="component" value="Unassembled WGS sequence"/>
</dbReference>
<keyword evidence="2" id="KW-1185">Reference proteome</keyword>
<dbReference type="EMBL" id="JAKEIP010000125">
    <property type="protein sequence ID" value="MCF1597014.1"/>
    <property type="molecule type" value="Genomic_DNA"/>
</dbReference>
<name>A0A9X1Q333_STRM4</name>
<dbReference type="Gene3D" id="3.40.50.1820">
    <property type="entry name" value="alpha/beta hydrolase"/>
    <property type="match status" value="1"/>
</dbReference>
<gene>
    <name evidence="1" type="ORF">L0P92_26140</name>
</gene>
<sequence length="389" mass="41486">MSTVVFIHGTGVREPAFGELYGRFSTGLKALRPSLQVVPYYWGEAHGATLAAQGACLPPSSPGTARTLAAQDPDDEAWGVLYADPYTELALAAAAGPATEELAPGSTPPGHRIRHLLDTLGERLDTDAEEFARPDRHALARQAALLASQPLLGPASDALDPATLAEVAARAVVAGAVREALDADDPLIPTGDQRDRAVDMLGVALGAPAAGSDRGPRRWLLHRMSNAVVRRVERRRRPLTEAAHPAAGDILRYLARGEPFRAGLAALALTLEPPVTFVGHSLGGIIALETLISRPLPMVRLVVTAGSQAPFLYETGALPTLAHPAPLPAHTPPWLNFYDPRDLLAHVGAELFPGRVEDHQVLSRQPFPAAHSAYWTNPAVYRRLEVDIP</sequence>
<dbReference type="InterPro" id="IPR029058">
    <property type="entry name" value="AB_hydrolase_fold"/>
</dbReference>
<proteinExistence type="predicted"/>
<evidence type="ECO:0000313" key="1">
    <source>
        <dbReference type="EMBL" id="MCF1597014.1"/>
    </source>
</evidence>
<evidence type="ECO:0000313" key="2">
    <source>
        <dbReference type="Proteomes" id="UP001139384"/>
    </source>
</evidence>
<dbReference type="RefSeq" id="WP_234765439.1">
    <property type="nucleotide sequence ID" value="NZ_JAKEIP010000125.1"/>
</dbReference>
<accession>A0A9X1Q333</accession>
<reference evidence="1" key="1">
    <citation type="submission" date="2022-01" db="EMBL/GenBank/DDBJ databases">
        <title>Draft Genome Sequences of Seven Type Strains of the Genus Streptomyces.</title>
        <authorList>
            <person name="Aziz S."/>
            <person name="Coretto E."/>
            <person name="Chronakova A."/>
            <person name="Sproer C."/>
            <person name="Huber K."/>
            <person name="Nouioui I."/>
            <person name="Gross H."/>
        </authorList>
    </citation>
    <scope>NUCLEOTIDE SEQUENCE</scope>
    <source>
        <strain evidence="1">DSM 103493</strain>
    </source>
</reference>
<organism evidence="1 2">
    <name type="scientific">Streptomyces muensis</name>
    <dbReference type="NCBI Taxonomy" id="1077944"/>
    <lineage>
        <taxon>Bacteria</taxon>
        <taxon>Bacillati</taxon>
        <taxon>Actinomycetota</taxon>
        <taxon>Actinomycetes</taxon>
        <taxon>Kitasatosporales</taxon>
        <taxon>Streptomycetaceae</taxon>
        <taxon>Streptomyces</taxon>
    </lineage>
</organism>
<dbReference type="SUPFAM" id="SSF53474">
    <property type="entry name" value="alpha/beta-Hydrolases"/>
    <property type="match status" value="1"/>
</dbReference>
<protein>
    <submittedName>
        <fullName evidence="1">Uncharacterized protein</fullName>
    </submittedName>
</protein>
<comment type="caution">
    <text evidence="1">The sequence shown here is derived from an EMBL/GenBank/DDBJ whole genome shotgun (WGS) entry which is preliminary data.</text>
</comment>